<feature type="region of interest" description="Disordered" evidence="5">
    <location>
        <begin position="14"/>
        <end position="33"/>
    </location>
</feature>
<feature type="region of interest" description="Disordered" evidence="5">
    <location>
        <begin position="58"/>
        <end position="88"/>
    </location>
</feature>
<accession>A0A8C4TZK4</accession>
<sequence>MLGSVGCWVTICGGTGSDGEEKASGSSGRSLGAAGAALGSDDSLAGYGGSADVQFNEDGSFIGQYSGTRGTAAGSSGPASPSAPAPLD</sequence>
<keyword evidence="3" id="KW-1133">Transmembrane helix</keyword>
<evidence type="ECO:0000256" key="5">
    <source>
        <dbReference type="SAM" id="MobiDB-lite"/>
    </source>
</evidence>
<dbReference type="InterPro" id="IPR026966">
    <property type="entry name" value="Neurofascin/L1/NrCAM_C"/>
</dbReference>
<dbReference type="AlphaFoldDB" id="A0A8C4TZK4"/>
<feature type="compositionally biased region" description="Low complexity" evidence="5">
    <location>
        <begin position="66"/>
        <end position="80"/>
    </location>
</feature>
<dbReference type="Proteomes" id="UP000694562">
    <property type="component" value="Unplaced"/>
</dbReference>
<evidence type="ECO:0000259" key="6">
    <source>
        <dbReference type="Pfam" id="PF13882"/>
    </source>
</evidence>
<reference evidence="7" key="2">
    <citation type="submission" date="2025-09" db="UniProtKB">
        <authorList>
            <consortium name="Ensembl"/>
        </authorList>
    </citation>
    <scope>IDENTIFICATION</scope>
</reference>
<evidence type="ECO:0000313" key="7">
    <source>
        <dbReference type="Ensembl" id="ENSFTIP00000003485.1"/>
    </source>
</evidence>
<feature type="domain" description="Neurofascin/L1/NrCAM C-terminal" evidence="6">
    <location>
        <begin position="17"/>
        <end position="69"/>
    </location>
</feature>
<organism evidence="7 8">
    <name type="scientific">Falco tinnunculus</name>
    <name type="common">Common kestrel</name>
    <dbReference type="NCBI Taxonomy" id="100819"/>
    <lineage>
        <taxon>Eukaryota</taxon>
        <taxon>Metazoa</taxon>
        <taxon>Chordata</taxon>
        <taxon>Craniata</taxon>
        <taxon>Vertebrata</taxon>
        <taxon>Euteleostomi</taxon>
        <taxon>Archelosauria</taxon>
        <taxon>Archosauria</taxon>
        <taxon>Dinosauria</taxon>
        <taxon>Saurischia</taxon>
        <taxon>Theropoda</taxon>
        <taxon>Coelurosauria</taxon>
        <taxon>Aves</taxon>
        <taxon>Neognathae</taxon>
        <taxon>Neoaves</taxon>
        <taxon>Telluraves</taxon>
        <taxon>Australaves</taxon>
        <taxon>Falconiformes</taxon>
        <taxon>Falconidae</taxon>
        <taxon>Falco</taxon>
    </lineage>
</organism>
<dbReference type="Ensembl" id="ENSFTIT00000003636.1">
    <property type="protein sequence ID" value="ENSFTIP00000003485.1"/>
    <property type="gene ID" value="ENSFTIG00000002400.1"/>
</dbReference>
<evidence type="ECO:0000256" key="2">
    <source>
        <dbReference type="ARBA" id="ARBA00022692"/>
    </source>
</evidence>
<proteinExistence type="predicted"/>
<name>A0A8C4TZK4_FALTI</name>
<keyword evidence="8" id="KW-1185">Reference proteome</keyword>
<evidence type="ECO:0000256" key="3">
    <source>
        <dbReference type="ARBA" id="ARBA00022989"/>
    </source>
</evidence>
<feature type="compositionally biased region" description="Low complexity" evidence="5">
    <location>
        <begin position="24"/>
        <end position="33"/>
    </location>
</feature>
<evidence type="ECO:0000313" key="8">
    <source>
        <dbReference type="Proteomes" id="UP000694562"/>
    </source>
</evidence>
<protein>
    <recommendedName>
        <fullName evidence="6">Neurofascin/L1/NrCAM C-terminal domain-containing protein</fullName>
    </recommendedName>
</protein>
<comment type="subcellular location">
    <subcellularLocation>
        <location evidence="1">Membrane</location>
        <topology evidence="1">Single-pass membrane protein</topology>
    </subcellularLocation>
</comment>
<reference evidence="7" key="1">
    <citation type="submission" date="2025-08" db="UniProtKB">
        <authorList>
            <consortium name="Ensembl"/>
        </authorList>
    </citation>
    <scope>IDENTIFICATION</scope>
</reference>
<dbReference type="Pfam" id="PF13882">
    <property type="entry name" value="Bravo_FIGEY"/>
    <property type="match status" value="1"/>
</dbReference>
<dbReference type="GO" id="GO:0016020">
    <property type="term" value="C:membrane"/>
    <property type="evidence" value="ECO:0007669"/>
    <property type="project" value="UniProtKB-SubCell"/>
</dbReference>
<keyword evidence="4" id="KW-0472">Membrane</keyword>
<keyword evidence="2" id="KW-0812">Transmembrane</keyword>
<evidence type="ECO:0000256" key="4">
    <source>
        <dbReference type="ARBA" id="ARBA00023136"/>
    </source>
</evidence>
<evidence type="ECO:0000256" key="1">
    <source>
        <dbReference type="ARBA" id="ARBA00004167"/>
    </source>
</evidence>